<dbReference type="EMBL" id="VFIA01000015">
    <property type="protein sequence ID" value="MBC3792381.1"/>
    <property type="molecule type" value="Genomic_DNA"/>
</dbReference>
<evidence type="ECO:0000313" key="3">
    <source>
        <dbReference type="Proteomes" id="UP000700732"/>
    </source>
</evidence>
<dbReference type="Proteomes" id="UP000700732">
    <property type="component" value="Unassembled WGS sequence"/>
</dbReference>
<reference evidence="2 3" key="1">
    <citation type="submission" date="2019-06" db="EMBL/GenBank/DDBJ databases">
        <title>Spirosoma utsteinense sp. nov. isolated from Antarctic ice-free soils.</title>
        <authorList>
            <person name="Tahon G."/>
        </authorList>
    </citation>
    <scope>NUCLEOTIDE SEQUENCE [LARGE SCALE GENOMIC DNA]</scope>
    <source>
        <strain evidence="2 3">LMG 31447</strain>
    </source>
</reference>
<keyword evidence="3" id="KW-1185">Reference proteome</keyword>
<keyword evidence="1" id="KW-1133">Transmembrane helix</keyword>
<keyword evidence="1" id="KW-0812">Transmembrane</keyword>
<comment type="caution">
    <text evidence="2">The sequence shown here is derived from an EMBL/GenBank/DDBJ whole genome shotgun (WGS) entry which is preliminary data.</text>
</comment>
<organism evidence="2 3">
    <name type="scientific">Spirosoma utsteinense</name>
    <dbReference type="NCBI Taxonomy" id="2585773"/>
    <lineage>
        <taxon>Bacteria</taxon>
        <taxon>Pseudomonadati</taxon>
        <taxon>Bacteroidota</taxon>
        <taxon>Cytophagia</taxon>
        <taxon>Cytophagales</taxon>
        <taxon>Cytophagaceae</taxon>
        <taxon>Spirosoma</taxon>
    </lineage>
</organism>
<feature type="transmembrane region" description="Helical" evidence="1">
    <location>
        <begin position="144"/>
        <end position="161"/>
    </location>
</feature>
<name>A0ABR6W715_9BACT</name>
<evidence type="ECO:0008006" key="4">
    <source>
        <dbReference type="Google" id="ProtNLM"/>
    </source>
</evidence>
<dbReference type="RefSeq" id="WP_186738157.1">
    <property type="nucleotide sequence ID" value="NZ_VFIA01000015.1"/>
</dbReference>
<protein>
    <recommendedName>
        <fullName evidence="4">DUF2975 domain-containing protein</fullName>
    </recommendedName>
</protein>
<evidence type="ECO:0000313" key="2">
    <source>
        <dbReference type="EMBL" id="MBC3792381.1"/>
    </source>
</evidence>
<gene>
    <name evidence="2" type="ORF">FH603_2893</name>
</gene>
<feature type="transmembrane region" description="Helical" evidence="1">
    <location>
        <begin position="64"/>
        <end position="91"/>
    </location>
</feature>
<feature type="transmembrane region" description="Helical" evidence="1">
    <location>
        <begin position="103"/>
        <end position="124"/>
    </location>
</feature>
<sequence length="175" mass="19234">MTTTNTTVLKIMNLLFWIIFIGLCIKTGALLISFFVSIFVNPAGAKDLYMGLNLSKLYNYSLPYYVPVASLVIVLTGLKAYIAYLVVKIFTKFDLAKPFNHDITALITTISHVALETGILAIIASGTSGWITKRGIDVPDNWGASEILFFAGVIYIIAIVFKKGTELQTENDLTV</sequence>
<evidence type="ECO:0000256" key="1">
    <source>
        <dbReference type="SAM" id="Phobius"/>
    </source>
</evidence>
<feature type="transmembrane region" description="Helical" evidence="1">
    <location>
        <begin position="12"/>
        <end position="40"/>
    </location>
</feature>
<proteinExistence type="predicted"/>
<accession>A0ABR6W715</accession>
<keyword evidence="1" id="KW-0472">Membrane</keyword>